<dbReference type="Proteomes" id="UP000629287">
    <property type="component" value="Unassembled WGS sequence"/>
</dbReference>
<comment type="caution">
    <text evidence="2">The sequence shown here is derived from an EMBL/GenBank/DDBJ whole genome shotgun (WGS) entry which is preliminary data.</text>
</comment>
<dbReference type="EC" id="3.1.1.3" evidence="2"/>
<dbReference type="Gene3D" id="1.10.260.130">
    <property type="match status" value="1"/>
</dbReference>
<evidence type="ECO:0000313" key="2">
    <source>
        <dbReference type="EMBL" id="MBE1601617.1"/>
    </source>
</evidence>
<dbReference type="RefSeq" id="WP_046913752.1">
    <property type="nucleotide sequence ID" value="NZ_JADBGF010000001.1"/>
</dbReference>
<dbReference type="OrthoDB" id="9798122at2"/>
<dbReference type="GO" id="GO:0004806">
    <property type="term" value="F:triacylglycerol lipase activity"/>
    <property type="evidence" value="ECO:0007669"/>
    <property type="project" value="UniProtKB-EC"/>
</dbReference>
<sequence>MKRSLLLSALTTAAALVGTVVSPAYGVTGHAAAAPTCNAADSDIYAAPTSVAATPGTVLSCRPVSLTQVPGNISMTAWKVRYSSTDNQGRPIAVSGTVAVPAAPWTGPGTRPIVAFNPGTLGLGPQCAFSKQLAGAYQDEYEGDNIAALLKAGYAVAATDGAGYLDGQTHPYVSGTDAGHALLDIARAATALPASGLSPQTSVGLWGYSEGGAASLWAAQLATAYAPDLHVVGDASGGVPGDLKTVAASLEGGAFSGFLADAAIGIHAAYQALPFDSLLNDDGRKAVTSAKSLCLAGTTATLAGKKLADYTKDGLSLDQLYQQRGTDGRTWGQVLDAQKLGVDVGPASTTARYRIPFPVLQYRGLLDEVIPTSTEDATRAAYCSAGITTAWRTYPGDHLLTDNQAIGDVVNWFGDRFAGRTAQNDC</sequence>
<dbReference type="PANTHER" id="PTHR34853">
    <property type="match status" value="1"/>
</dbReference>
<dbReference type="EMBL" id="JADBGF010000001">
    <property type="protein sequence ID" value="MBE1601617.1"/>
    <property type="molecule type" value="Genomic_DNA"/>
</dbReference>
<dbReference type="GeneID" id="86832224"/>
<dbReference type="InterPro" id="IPR029058">
    <property type="entry name" value="AB_hydrolase_fold"/>
</dbReference>
<dbReference type="SUPFAM" id="SSF53474">
    <property type="entry name" value="alpha/beta-Hydrolases"/>
    <property type="match status" value="1"/>
</dbReference>
<accession>A0A8I0PCG7</accession>
<keyword evidence="1" id="KW-0732">Signal</keyword>
<evidence type="ECO:0000256" key="1">
    <source>
        <dbReference type="SAM" id="SignalP"/>
    </source>
</evidence>
<dbReference type="Pfam" id="PF03583">
    <property type="entry name" value="LIP"/>
    <property type="match status" value="1"/>
</dbReference>
<dbReference type="PIRSF" id="PIRSF029171">
    <property type="entry name" value="Esterase_LipA"/>
    <property type="match status" value="1"/>
</dbReference>
<feature type="signal peptide" evidence="1">
    <location>
        <begin position="1"/>
        <end position="26"/>
    </location>
</feature>
<dbReference type="PANTHER" id="PTHR34853:SF1">
    <property type="entry name" value="LIPASE 5"/>
    <property type="match status" value="1"/>
</dbReference>
<name>A0A8I0PCG7_9ACTN</name>
<keyword evidence="3" id="KW-1185">Reference proteome</keyword>
<proteinExistence type="predicted"/>
<evidence type="ECO:0000313" key="3">
    <source>
        <dbReference type="Proteomes" id="UP000629287"/>
    </source>
</evidence>
<gene>
    <name evidence="2" type="ORF">H4687_007746</name>
</gene>
<reference evidence="2 3" key="1">
    <citation type="submission" date="2020-10" db="EMBL/GenBank/DDBJ databases">
        <title>Sequencing the genomes of 1000 actinobacteria strains.</title>
        <authorList>
            <person name="Klenk H.-P."/>
        </authorList>
    </citation>
    <scope>NUCLEOTIDE SEQUENCE [LARGE SCALE GENOMIC DNA]</scope>
    <source>
        <strain evidence="2 3">DSM 41803</strain>
    </source>
</reference>
<dbReference type="GO" id="GO:0016042">
    <property type="term" value="P:lipid catabolic process"/>
    <property type="evidence" value="ECO:0007669"/>
    <property type="project" value="InterPro"/>
</dbReference>
<protein>
    <submittedName>
        <fullName evidence="2">Triacylglycerol lipase</fullName>
        <ecNumber evidence="2">3.1.1.3</ecNumber>
    </submittedName>
</protein>
<keyword evidence="2" id="KW-0378">Hydrolase</keyword>
<dbReference type="AlphaFoldDB" id="A0A8I0PCG7"/>
<feature type="chain" id="PRO_5039020996" evidence="1">
    <location>
        <begin position="27"/>
        <end position="426"/>
    </location>
</feature>
<organism evidence="2 3">
    <name type="scientific">Streptomyces stelliscabiei</name>
    <dbReference type="NCBI Taxonomy" id="146820"/>
    <lineage>
        <taxon>Bacteria</taxon>
        <taxon>Bacillati</taxon>
        <taxon>Actinomycetota</taxon>
        <taxon>Actinomycetes</taxon>
        <taxon>Kitasatosporales</taxon>
        <taxon>Streptomycetaceae</taxon>
        <taxon>Streptomyces</taxon>
    </lineage>
</organism>
<dbReference type="InterPro" id="IPR005152">
    <property type="entry name" value="Lipase_secreted"/>
</dbReference>
<dbReference type="Gene3D" id="3.40.50.1820">
    <property type="entry name" value="alpha/beta hydrolase"/>
    <property type="match status" value="1"/>
</dbReference>